<dbReference type="GeneID" id="20251228"/>
<dbReference type="HOGENOM" id="CLU_012140_3_1_1"/>
<feature type="non-terminal residue" evidence="4">
    <location>
        <position position="1"/>
    </location>
</feature>
<evidence type="ECO:0000259" key="3">
    <source>
        <dbReference type="PROSITE" id="PS50188"/>
    </source>
</evidence>
<evidence type="ECO:0000256" key="2">
    <source>
        <dbReference type="ARBA" id="ARBA00023242"/>
    </source>
</evidence>
<dbReference type="InterPro" id="IPR035778">
    <property type="entry name" value="SPRY_hnRNP_U"/>
</dbReference>
<dbReference type="GO" id="GO:0000380">
    <property type="term" value="P:alternative mRNA splicing, via spliceosome"/>
    <property type="evidence" value="ECO:0007669"/>
    <property type="project" value="TreeGrafter"/>
</dbReference>
<dbReference type="SUPFAM" id="SSF49899">
    <property type="entry name" value="Concanavalin A-like lectins/glucanases"/>
    <property type="match status" value="1"/>
</dbReference>
<dbReference type="InterPro" id="IPR043136">
    <property type="entry name" value="B30.2/SPRY_sf"/>
</dbReference>
<dbReference type="EMBL" id="KB203251">
    <property type="protein sequence ID" value="ESO85822.1"/>
    <property type="molecule type" value="Genomic_DNA"/>
</dbReference>
<dbReference type="Gene3D" id="2.60.120.920">
    <property type="match status" value="1"/>
</dbReference>
<dbReference type="AlphaFoldDB" id="V3ZNB2"/>
<dbReference type="CDD" id="cd12884">
    <property type="entry name" value="SPRY_hnRNP"/>
    <property type="match status" value="1"/>
</dbReference>
<comment type="subcellular location">
    <subcellularLocation>
        <location evidence="1">Nucleus</location>
    </subcellularLocation>
</comment>
<dbReference type="STRING" id="225164.V3ZNB2"/>
<dbReference type="Gene3D" id="3.40.50.300">
    <property type="entry name" value="P-loop containing nucleotide triphosphate hydrolases"/>
    <property type="match status" value="1"/>
</dbReference>
<keyword evidence="5" id="KW-1185">Reference proteome</keyword>
<dbReference type="GO" id="GO:0003723">
    <property type="term" value="F:RNA binding"/>
    <property type="evidence" value="ECO:0007669"/>
    <property type="project" value="TreeGrafter"/>
</dbReference>
<dbReference type="OMA" id="CANQVEV"/>
<dbReference type="SUPFAM" id="SSF52540">
    <property type="entry name" value="P-loop containing nucleoside triphosphate hydrolases"/>
    <property type="match status" value="1"/>
</dbReference>
<gene>
    <name evidence="4" type="ORF">LOTGIDRAFT_52845</name>
</gene>
<feature type="domain" description="B30.2/SPRY" evidence="3">
    <location>
        <begin position="1"/>
        <end position="152"/>
    </location>
</feature>
<name>V3ZNB2_LOTGI</name>
<dbReference type="Pfam" id="PF13671">
    <property type="entry name" value="AAA_33"/>
    <property type="match status" value="1"/>
</dbReference>
<reference evidence="4 5" key="1">
    <citation type="journal article" date="2013" name="Nature">
        <title>Insights into bilaterian evolution from three spiralian genomes.</title>
        <authorList>
            <person name="Simakov O."/>
            <person name="Marletaz F."/>
            <person name="Cho S.J."/>
            <person name="Edsinger-Gonzales E."/>
            <person name="Havlak P."/>
            <person name="Hellsten U."/>
            <person name="Kuo D.H."/>
            <person name="Larsson T."/>
            <person name="Lv J."/>
            <person name="Arendt D."/>
            <person name="Savage R."/>
            <person name="Osoegawa K."/>
            <person name="de Jong P."/>
            <person name="Grimwood J."/>
            <person name="Chapman J.A."/>
            <person name="Shapiro H."/>
            <person name="Aerts A."/>
            <person name="Otillar R.P."/>
            <person name="Terry A.Y."/>
            <person name="Boore J.L."/>
            <person name="Grigoriev I.V."/>
            <person name="Lindberg D.R."/>
            <person name="Seaver E.C."/>
            <person name="Weisblat D.A."/>
            <person name="Putnam N.H."/>
            <person name="Rokhsar D.S."/>
        </authorList>
    </citation>
    <scope>NUCLEOTIDE SEQUENCE [LARGE SCALE GENOMIC DNA]</scope>
</reference>
<sequence length="357" mass="41157">FCFTWAGARSTHGVCTGKVFYEVHITENLPVNFGHDHNETNPHVLRVGWSVDSSSFQLGEEPMSYGYGGTGRFSVNSKFSVYGESFGAGDVIGAMLDLDSSPATISYMKNGTWLGVAMPIHDYQVGNDKMALFPHILSKNSRFRVNFGQIDPWFPPPRGYTYIDKLPTYQRVRGLQEPDRFEDCEMIMIVGLPGAGKTSWGINMEKKHPEKRYNIIGSDTLIDRMKVMGLPRKRNYHGRWEVLIDKSMKCLNRLFRIACKKKRNYILDQTNVYASARKRKMKDFQKFYRIAAVLQPDNTELEMRSYKRTHEDGKFVPEDAVRDMKANFTLPTYEENLFDRIDFIELPKELAEPLVRQ</sequence>
<dbReference type="Proteomes" id="UP000030746">
    <property type="component" value="Unassembled WGS sequence"/>
</dbReference>
<dbReference type="InterPro" id="IPR001870">
    <property type="entry name" value="B30.2/SPRY"/>
</dbReference>
<protein>
    <recommendedName>
        <fullName evidence="3">B30.2/SPRY domain-containing protein</fullName>
    </recommendedName>
</protein>
<dbReference type="OrthoDB" id="445357at2759"/>
<evidence type="ECO:0000256" key="1">
    <source>
        <dbReference type="ARBA" id="ARBA00004123"/>
    </source>
</evidence>
<proteinExistence type="predicted"/>
<dbReference type="GO" id="GO:0005634">
    <property type="term" value="C:nucleus"/>
    <property type="evidence" value="ECO:0007669"/>
    <property type="project" value="UniProtKB-SubCell"/>
</dbReference>
<dbReference type="SMART" id="SM00449">
    <property type="entry name" value="SPRY"/>
    <property type="match status" value="1"/>
</dbReference>
<dbReference type="PANTHER" id="PTHR12381">
    <property type="entry name" value="HETEROGENEOUS NUCLEAR RIBONUCLEOPROTEIN U FAMILY MEMBER"/>
    <property type="match status" value="1"/>
</dbReference>
<accession>V3ZNB2</accession>
<dbReference type="Pfam" id="PF00622">
    <property type="entry name" value="SPRY"/>
    <property type="match status" value="1"/>
</dbReference>
<dbReference type="PANTHER" id="PTHR12381:SF56">
    <property type="entry name" value="B30.2_SPRY DOMAIN-CONTAINING PROTEIN-RELATED"/>
    <property type="match status" value="1"/>
</dbReference>
<organism evidence="4 5">
    <name type="scientific">Lottia gigantea</name>
    <name type="common">Giant owl limpet</name>
    <dbReference type="NCBI Taxonomy" id="225164"/>
    <lineage>
        <taxon>Eukaryota</taxon>
        <taxon>Metazoa</taxon>
        <taxon>Spiralia</taxon>
        <taxon>Lophotrochozoa</taxon>
        <taxon>Mollusca</taxon>
        <taxon>Gastropoda</taxon>
        <taxon>Patellogastropoda</taxon>
        <taxon>Lottioidea</taxon>
        <taxon>Lottiidae</taxon>
        <taxon>Lottia</taxon>
    </lineage>
</organism>
<evidence type="ECO:0000313" key="4">
    <source>
        <dbReference type="EMBL" id="ESO85822.1"/>
    </source>
</evidence>
<dbReference type="PROSITE" id="PS50188">
    <property type="entry name" value="B302_SPRY"/>
    <property type="match status" value="1"/>
</dbReference>
<dbReference type="InterPro" id="IPR013320">
    <property type="entry name" value="ConA-like_dom_sf"/>
</dbReference>
<dbReference type="RefSeq" id="XP_009063459.1">
    <property type="nucleotide sequence ID" value="XM_009065211.1"/>
</dbReference>
<dbReference type="KEGG" id="lgi:LOTGIDRAFT_52845"/>
<dbReference type="InterPro" id="IPR003877">
    <property type="entry name" value="SPRY_dom"/>
</dbReference>
<dbReference type="InterPro" id="IPR027417">
    <property type="entry name" value="P-loop_NTPase"/>
</dbReference>
<evidence type="ECO:0000313" key="5">
    <source>
        <dbReference type="Proteomes" id="UP000030746"/>
    </source>
</evidence>
<dbReference type="CTD" id="20251228"/>
<feature type="non-terminal residue" evidence="4">
    <location>
        <position position="357"/>
    </location>
</feature>
<keyword evidence="2" id="KW-0539">Nucleus</keyword>